<dbReference type="SUPFAM" id="SSF52540">
    <property type="entry name" value="P-loop containing nucleoside triphosphate hydrolases"/>
    <property type="match status" value="1"/>
</dbReference>
<dbReference type="EMBL" id="JBHLZU010000019">
    <property type="protein sequence ID" value="MFB9906903.1"/>
    <property type="molecule type" value="Genomic_DNA"/>
</dbReference>
<dbReference type="PANTHER" id="PTHR16305:SF35">
    <property type="entry name" value="TRANSCRIPTIONAL ACTIVATOR DOMAIN"/>
    <property type="match status" value="1"/>
</dbReference>
<dbReference type="CDD" id="cd06170">
    <property type="entry name" value="LuxR_C_like"/>
    <property type="match status" value="1"/>
</dbReference>
<evidence type="ECO:0000259" key="3">
    <source>
        <dbReference type="PROSITE" id="PS50043"/>
    </source>
</evidence>
<dbReference type="InterPro" id="IPR011990">
    <property type="entry name" value="TPR-like_helical_dom_sf"/>
</dbReference>
<feature type="domain" description="HTH luxR-type" evidence="3">
    <location>
        <begin position="797"/>
        <end position="862"/>
    </location>
</feature>
<proteinExistence type="predicted"/>
<keyword evidence="1" id="KW-0547">Nucleotide-binding</keyword>
<evidence type="ECO:0000256" key="1">
    <source>
        <dbReference type="ARBA" id="ARBA00022741"/>
    </source>
</evidence>
<evidence type="ECO:0000313" key="5">
    <source>
        <dbReference type="Proteomes" id="UP001589693"/>
    </source>
</evidence>
<reference evidence="4 5" key="1">
    <citation type="submission" date="2024-09" db="EMBL/GenBank/DDBJ databases">
        <authorList>
            <person name="Sun Q."/>
            <person name="Mori K."/>
        </authorList>
    </citation>
    <scope>NUCLEOTIDE SEQUENCE [LARGE SCALE GENOMIC DNA]</scope>
    <source>
        <strain evidence="4 5">TBRC 7907</strain>
    </source>
</reference>
<dbReference type="PROSITE" id="PS50043">
    <property type="entry name" value="HTH_LUXR_2"/>
    <property type="match status" value="1"/>
</dbReference>
<evidence type="ECO:0000256" key="2">
    <source>
        <dbReference type="ARBA" id="ARBA00022840"/>
    </source>
</evidence>
<dbReference type="Gene3D" id="3.40.50.300">
    <property type="entry name" value="P-loop containing nucleotide triphosphate hydrolases"/>
    <property type="match status" value="1"/>
</dbReference>
<gene>
    <name evidence="4" type="ORF">ACFFQA_23455</name>
</gene>
<dbReference type="PANTHER" id="PTHR16305">
    <property type="entry name" value="TESTICULAR SOLUBLE ADENYLYL CYCLASE"/>
    <property type="match status" value="1"/>
</dbReference>
<accession>A0ABV6A1C0</accession>
<comment type="caution">
    <text evidence="4">The sequence shown here is derived from an EMBL/GenBank/DDBJ whole genome shotgun (WGS) entry which is preliminary data.</text>
</comment>
<dbReference type="SUPFAM" id="SSF48452">
    <property type="entry name" value="TPR-like"/>
    <property type="match status" value="1"/>
</dbReference>
<dbReference type="InterPro" id="IPR027417">
    <property type="entry name" value="P-loop_NTPase"/>
</dbReference>
<keyword evidence="5" id="KW-1185">Reference proteome</keyword>
<dbReference type="PRINTS" id="PR00038">
    <property type="entry name" value="HTHLUXR"/>
</dbReference>
<dbReference type="InterPro" id="IPR016032">
    <property type="entry name" value="Sig_transdc_resp-reg_C-effctor"/>
</dbReference>
<organism evidence="4 5">
    <name type="scientific">Allokutzneria oryzae</name>
    <dbReference type="NCBI Taxonomy" id="1378989"/>
    <lineage>
        <taxon>Bacteria</taxon>
        <taxon>Bacillati</taxon>
        <taxon>Actinomycetota</taxon>
        <taxon>Actinomycetes</taxon>
        <taxon>Pseudonocardiales</taxon>
        <taxon>Pseudonocardiaceae</taxon>
        <taxon>Allokutzneria</taxon>
    </lineage>
</organism>
<dbReference type="SUPFAM" id="SSF46894">
    <property type="entry name" value="C-terminal effector domain of the bipartite response regulators"/>
    <property type="match status" value="1"/>
</dbReference>
<keyword evidence="2" id="KW-0067">ATP-binding</keyword>
<dbReference type="InterPro" id="IPR036388">
    <property type="entry name" value="WH-like_DNA-bd_sf"/>
</dbReference>
<name>A0ABV6A1C0_9PSEU</name>
<dbReference type="Pfam" id="PF00196">
    <property type="entry name" value="GerE"/>
    <property type="match status" value="1"/>
</dbReference>
<dbReference type="PROSITE" id="PS00622">
    <property type="entry name" value="HTH_LUXR_1"/>
    <property type="match status" value="1"/>
</dbReference>
<dbReference type="InterPro" id="IPR000792">
    <property type="entry name" value="Tscrpt_reg_LuxR_C"/>
</dbReference>
<dbReference type="Gene3D" id="1.25.40.10">
    <property type="entry name" value="Tetratricopeptide repeat domain"/>
    <property type="match status" value="2"/>
</dbReference>
<dbReference type="Gene3D" id="1.10.10.10">
    <property type="entry name" value="Winged helix-like DNA-binding domain superfamily/Winged helix DNA-binding domain"/>
    <property type="match status" value="1"/>
</dbReference>
<dbReference type="Pfam" id="PF13191">
    <property type="entry name" value="AAA_16"/>
    <property type="match status" value="1"/>
</dbReference>
<sequence length="862" mass="93038">MSVVGRENEIAQALGLTSGTLVVTGEPGAGKSTLLELAARARDGRVLRVSGSESETNLPFAALHQLVRPVLAEAGKLPPRQRSALLSAFGFGEREAPDRLLINLAVLSLLSGLAEREPLLVVVDDAQWVDDGSLDALSFLARRIEDEPVAVLVGTRDAEAFPGFPALELRPLERAAANQLLDAQPLAPSGRARERVLEQAAGNPLALVELARTGAGDQDVLPLTDRLERIFAAHLDELPEPTRDALLLAAVDTADLLGARYAADLAPAELAGLVKTTDGHVRFRHPLVRSAVQHAAPMEHRIRAHRRLAELLSDEPDRRAWHLAAASTEADEEVAAALESTARRARQRGGYAAAATALERAAELSPESADRARRLVRAADMAALTGNPRWVEQLAARVAALTDDPDLRARAALRLGQVLTMTVRFPSAYELLMRTAEDSAPALARQALRSAASIVFYAGTEEWRQQVREHAGTEDPLITAVTGPHEHRADLVAALPSLVSAADGNPRVLNALGAMAWMLDETALAVRIYDDALHRWRAAGELPDGLGCSASWAYLDNGRWAQARQTATGAVSTANENDVPHLIAGTYTLEAVASALHGDTAEARALAMKALSIVEPQANRAVTVRARWALGMAAVVDGDYETAYEQFRQLFTAEGDPVHYHCSSVGIAELAAASVRVGRQRDAAEIVERAAKRLAGGLSPRTAALLNRARALLAGPEEAEEHFEAALSDPAGEQWPFERAQVLLDYAEWLRRRRRIAEARPKLTAAMEIFQRLGALPWIERTRGELRAAGVEGARAEPDALTELSPQQQLIVRLAARGLTNKEIGERLFLSPRTVGSHLYRSFPKLGITARSQLRDLVEGVR</sequence>
<dbReference type="Proteomes" id="UP001589693">
    <property type="component" value="Unassembled WGS sequence"/>
</dbReference>
<dbReference type="RefSeq" id="WP_377856079.1">
    <property type="nucleotide sequence ID" value="NZ_JBHLZU010000019.1"/>
</dbReference>
<dbReference type="InterPro" id="IPR041664">
    <property type="entry name" value="AAA_16"/>
</dbReference>
<evidence type="ECO:0000313" key="4">
    <source>
        <dbReference type="EMBL" id="MFB9906903.1"/>
    </source>
</evidence>
<dbReference type="SMART" id="SM00421">
    <property type="entry name" value="HTH_LUXR"/>
    <property type="match status" value="1"/>
</dbReference>
<protein>
    <submittedName>
        <fullName evidence="4">AAA family ATPase</fullName>
    </submittedName>
</protein>